<dbReference type="PANTHER" id="PTHR13202:SF0">
    <property type="entry name" value="SIGNAL PEPTIDASE COMPLEX SUBUNIT 1"/>
    <property type="match status" value="1"/>
</dbReference>
<feature type="transmembrane region" description="Helical" evidence="10">
    <location>
        <begin position="26"/>
        <end position="45"/>
    </location>
</feature>
<name>A0A182TVR8_9DIPT</name>
<comment type="subcellular location">
    <subcellularLocation>
        <location evidence="1">Endoplasmic reticulum membrane</location>
        <topology evidence="1">Multi-pass membrane protein</topology>
    </subcellularLocation>
</comment>
<dbReference type="InterPro" id="IPR009542">
    <property type="entry name" value="Spc1/SPCS1"/>
</dbReference>
<dbReference type="PANTHER" id="PTHR13202">
    <property type="entry name" value="MICROSOMAL SIGNAL PEPTIDASE 12 KDA SUBUNIT"/>
    <property type="match status" value="1"/>
</dbReference>
<comment type="function">
    <text evidence="9">Component of the signal peptidase complex (SPC) which catalyzes the cleavage of N-terminal signal sequences from nascent proteins as they are translocated into the lumen of the endoplasmic reticulum. Dispensable for SPC enzymatic activity.</text>
</comment>
<proteinExistence type="inferred from homology"/>
<evidence type="ECO:0000256" key="6">
    <source>
        <dbReference type="ARBA" id="ARBA00022989"/>
    </source>
</evidence>
<evidence type="ECO:0000256" key="4">
    <source>
        <dbReference type="ARBA" id="ARBA00022692"/>
    </source>
</evidence>
<dbReference type="STRING" id="34690.A0A182TVR8"/>
<dbReference type="AlphaFoldDB" id="A0A182TVR8"/>
<keyword evidence="7 10" id="KW-0472">Membrane</keyword>
<feature type="transmembrane region" description="Helical" evidence="10">
    <location>
        <begin position="52"/>
        <end position="72"/>
    </location>
</feature>
<dbReference type="VEuPathDB" id="VectorBase:AMEC009152"/>
<keyword evidence="5" id="KW-0256">Endoplasmic reticulum</keyword>
<dbReference type="GO" id="GO:0005787">
    <property type="term" value="C:signal peptidase complex"/>
    <property type="evidence" value="ECO:0007669"/>
    <property type="project" value="InterPro"/>
</dbReference>
<accession>A0A182TVR8</accession>
<keyword evidence="6 10" id="KW-1133">Transmembrane helix</keyword>
<evidence type="ECO:0000256" key="1">
    <source>
        <dbReference type="ARBA" id="ARBA00004477"/>
    </source>
</evidence>
<evidence type="ECO:0000256" key="5">
    <source>
        <dbReference type="ARBA" id="ARBA00022824"/>
    </source>
</evidence>
<evidence type="ECO:0000256" key="8">
    <source>
        <dbReference type="ARBA" id="ARBA00032913"/>
    </source>
</evidence>
<evidence type="ECO:0000256" key="7">
    <source>
        <dbReference type="ARBA" id="ARBA00023136"/>
    </source>
</evidence>
<comment type="similarity">
    <text evidence="2">Belongs to the SPCS1 family.</text>
</comment>
<organism evidence="11 12">
    <name type="scientific">Anopheles melas</name>
    <dbReference type="NCBI Taxonomy" id="34690"/>
    <lineage>
        <taxon>Eukaryota</taxon>
        <taxon>Metazoa</taxon>
        <taxon>Ecdysozoa</taxon>
        <taxon>Arthropoda</taxon>
        <taxon>Hexapoda</taxon>
        <taxon>Insecta</taxon>
        <taxon>Pterygota</taxon>
        <taxon>Neoptera</taxon>
        <taxon>Endopterygota</taxon>
        <taxon>Diptera</taxon>
        <taxon>Nematocera</taxon>
        <taxon>Culicoidea</taxon>
        <taxon>Culicidae</taxon>
        <taxon>Anophelinae</taxon>
        <taxon>Anopheles</taxon>
    </lineage>
</organism>
<sequence length="217" mass="23661">MALNRSYGLQKETENDFEGQGRAEKLSRIIITLFGTVGLVWGYIIQQFSQTVYILIAGVLLASIVNVLQAPISTVQTPGSNVHLQHELMDGFDRGKKPSWTVALMAPELGNSVLYDNGAQTRQPLILVNAPTLAPGAVDEHGSPYREALTVAIRCTAVPLISRLLGLQRCIHDIVQPEAQQRAHMFSFIWYVSPLNKLATVSAVGVGNINTTPLSSR</sequence>
<evidence type="ECO:0000313" key="12">
    <source>
        <dbReference type="Proteomes" id="UP000075902"/>
    </source>
</evidence>
<dbReference type="Proteomes" id="UP000075902">
    <property type="component" value="Unassembled WGS sequence"/>
</dbReference>
<dbReference type="EnsemblMetazoa" id="AMEC009152-RA">
    <property type="protein sequence ID" value="AMEC009152-PA"/>
    <property type="gene ID" value="AMEC009152"/>
</dbReference>
<reference evidence="11" key="2">
    <citation type="submission" date="2020-05" db="UniProtKB">
        <authorList>
            <consortium name="EnsemblMetazoa"/>
        </authorList>
    </citation>
    <scope>IDENTIFICATION</scope>
    <source>
        <strain evidence="11">CM1001059</strain>
    </source>
</reference>
<evidence type="ECO:0000256" key="10">
    <source>
        <dbReference type="SAM" id="Phobius"/>
    </source>
</evidence>
<dbReference type="GO" id="GO:0045047">
    <property type="term" value="P:protein targeting to ER"/>
    <property type="evidence" value="ECO:0007669"/>
    <property type="project" value="TreeGrafter"/>
</dbReference>
<dbReference type="Pfam" id="PF06645">
    <property type="entry name" value="SPC12"/>
    <property type="match status" value="1"/>
</dbReference>
<protein>
    <recommendedName>
        <fullName evidence="3">Signal peptidase complex subunit 1</fullName>
    </recommendedName>
    <alternativeName>
        <fullName evidence="8">Microsomal signal peptidase 12 kDa subunit</fullName>
    </alternativeName>
</protein>
<evidence type="ECO:0000256" key="9">
    <source>
        <dbReference type="ARBA" id="ARBA00045204"/>
    </source>
</evidence>
<keyword evidence="12" id="KW-1185">Reference proteome</keyword>
<evidence type="ECO:0000256" key="3">
    <source>
        <dbReference type="ARBA" id="ARBA00017059"/>
    </source>
</evidence>
<dbReference type="GO" id="GO:0006465">
    <property type="term" value="P:signal peptide processing"/>
    <property type="evidence" value="ECO:0007669"/>
    <property type="project" value="InterPro"/>
</dbReference>
<evidence type="ECO:0000256" key="2">
    <source>
        <dbReference type="ARBA" id="ARBA00005245"/>
    </source>
</evidence>
<evidence type="ECO:0000313" key="11">
    <source>
        <dbReference type="EnsemblMetazoa" id="AMEC009152-PA"/>
    </source>
</evidence>
<keyword evidence="4 10" id="KW-0812">Transmembrane</keyword>
<reference evidence="12" key="1">
    <citation type="submission" date="2014-01" db="EMBL/GenBank/DDBJ databases">
        <title>The Genome Sequence of Anopheles melas CM1001059_A (V2).</title>
        <authorList>
            <consortium name="The Broad Institute Genomics Platform"/>
            <person name="Neafsey D.E."/>
            <person name="Besansky N."/>
            <person name="Howell P."/>
            <person name="Walton C."/>
            <person name="Young S.K."/>
            <person name="Zeng Q."/>
            <person name="Gargeya S."/>
            <person name="Fitzgerald M."/>
            <person name="Haas B."/>
            <person name="Abouelleil A."/>
            <person name="Allen A.W."/>
            <person name="Alvarado L."/>
            <person name="Arachchi H.M."/>
            <person name="Berlin A.M."/>
            <person name="Chapman S.B."/>
            <person name="Gainer-Dewar J."/>
            <person name="Goldberg J."/>
            <person name="Griggs A."/>
            <person name="Gujja S."/>
            <person name="Hansen M."/>
            <person name="Howarth C."/>
            <person name="Imamovic A."/>
            <person name="Ireland A."/>
            <person name="Larimer J."/>
            <person name="McCowan C."/>
            <person name="Murphy C."/>
            <person name="Pearson M."/>
            <person name="Poon T.W."/>
            <person name="Priest M."/>
            <person name="Roberts A."/>
            <person name="Saif S."/>
            <person name="Shea T."/>
            <person name="Sisk P."/>
            <person name="Sykes S."/>
            <person name="Wortman J."/>
            <person name="Nusbaum C."/>
            <person name="Birren B."/>
        </authorList>
    </citation>
    <scope>NUCLEOTIDE SEQUENCE [LARGE SCALE GENOMIC DNA]</scope>
    <source>
        <strain evidence="12">CM1001059</strain>
    </source>
</reference>